<keyword evidence="2" id="KW-1185">Reference proteome</keyword>
<proteinExistence type="predicted"/>
<dbReference type="EMBL" id="WQKZ01000018">
    <property type="protein sequence ID" value="MVN79325.1"/>
    <property type="molecule type" value="Genomic_DNA"/>
</dbReference>
<dbReference type="Proteomes" id="UP000441336">
    <property type="component" value="Unassembled WGS sequence"/>
</dbReference>
<organism evidence="1 2">
    <name type="scientific">Hymenobacter ginkgonis</name>
    <dbReference type="NCBI Taxonomy" id="2682976"/>
    <lineage>
        <taxon>Bacteria</taxon>
        <taxon>Pseudomonadati</taxon>
        <taxon>Bacteroidota</taxon>
        <taxon>Cytophagia</taxon>
        <taxon>Cytophagales</taxon>
        <taxon>Hymenobacteraceae</taxon>
        <taxon>Hymenobacter</taxon>
    </lineage>
</organism>
<gene>
    <name evidence="1" type="ORF">GO988_23580</name>
</gene>
<comment type="caution">
    <text evidence="1">The sequence shown here is derived from an EMBL/GenBank/DDBJ whole genome shotgun (WGS) entry which is preliminary data.</text>
</comment>
<dbReference type="RefSeq" id="WP_157570101.1">
    <property type="nucleotide sequence ID" value="NZ_WQKZ01000018.1"/>
</dbReference>
<sequence>MALTKFKLVNTEGLTGLQYKGKKIPLDKIDDELAEKLISKTHVLERVAGEPATAPVVLALAEPAAEAEPTTPRRARSAQ</sequence>
<dbReference type="AlphaFoldDB" id="A0A7K1TLP6"/>
<evidence type="ECO:0000313" key="2">
    <source>
        <dbReference type="Proteomes" id="UP000441336"/>
    </source>
</evidence>
<name>A0A7K1TLP6_9BACT</name>
<accession>A0A7K1TLP6</accession>
<protein>
    <submittedName>
        <fullName evidence="1">Uncharacterized protein</fullName>
    </submittedName>
</protein>
<evidence type="ECO:0000313" key="1">
    <source>
        <dbReference type="EMBL" id="MVN79325.1"/>
    </source>
</evidence>
<reference evidence="1 2" key="1">
    <citation type="submission" date="2019-12" db="EMBL/GenBank/DDBJ databases">
        <title>Hymenobacter sp. HMF4947 Genome sequencing and assembly.</title>
        <authorList>
            <person name="Kang H."/>
            <person name="Cha I."/>
            <person name="Kim H."/>
            <person name="Joh K."/>
        </authorList>
    </citation>
    <scope>NUCLEOTIDE SEQUENCE [LARGE SCALE GENOMIC DNA]</scope>
    <source>
        <strain evidence="1 2">HMF4947</strain>
    </source>
</reference>